<reference evidence="2 3" key="1">
    <citation type="submission" date="2017-08" db="EMBL/GenBank/DDBJ databases">
        <title>Infants hospitalized years apart are colonized by the same room-sourced microbial strains.</title>
        <authorList>
            <person name="Brooks B."/>
            <person name="Olm M.R."/>
            <person name="Firek B.A."/>
            <person name="Baker R."/>
            <person name="Thomas B.C."/>
            <person name="Morowitz M.J."/>
            <person name="Banfield J.F."/>
        </authorList>
    </citation>
    <scope>NUCLEOTIDE SEQUENCE [LARGE SCALE GENOMIC DNA]</scope>
    <source>
        <strain evidence="2">S2_005_003_R2_43</strain>
    </source>
</reference>
<keyword evidence="1" id="KW-0472">Membrane</keyword>
<comment type="caution">
    <text evidence="2">The sequence shown here is derived from an EMBL/GenBank/DDBJ whole genome shotgun (WGS) entry which is preliminary data.</text>
</comment>
<protein>
    <recommendedName>
        <fullName evidence="4">Fimbrial assembly family protein</fullName>
    </recommendedName>
</protein>
<keyword evidence="1" id="KW-1133">Transmembrane helix</keyword>
<organism evidence="2 3">
    <name type="scientific">Ancylobacter novellus</name>
    <name type="common">Thiobacillus novellus</name>
    <dbReference type="NCBI Taxonomy" id="921"/>
    <lineage>
        <taxon>Bacteria</taxon>
        <taxon>Pseudomonadati</taxon>
        <taxon>Pseudomonadota</taxon>
        <taxon>Alphaproteobacteria</taxon>
        <taxon>Hyphomicrobiales</taxon>
        <taxon>Xanthobacteraceae</taxon>
        <taxon>Ancylobacter</taxon>
    </lineage>
</organism>
<dbReference type="SUPFAM" id="SSF53067">
    <property type="entry name" value="Actin-like ATPase domain"/>
    <property type="match status" value="1"/>
</dbReference>
<dbReference type="InterPro" id="IPR043129">
    <property type="entry name" value="ATPase_NBD"/>
</dbReference>
<evidence type="ECO:0000256" key="1">
    <source>
        <dbReference type="SAM" id="Phobius"/>
    </source>
</evidence>
<keyword evidence="1" id="KW-0812">Transmembrane</keyword>
<dbReference type="AlphaFoldDB" id="A0A2W5K462"/>
<evidence type="ECO:0000313" key="3">
    <source>
        <dbReference type="Proteomes" id="UP000249577"/>
    </source>
</evidence>
<dbReference type="Proteomes" id="UP000249577">
    <property type="component" value="Unassembled WGS sequence"/>
</dbReference>
<dbReference type="Gene3D" id="3.30.420.380">
    <property type="match status" value="1"/>
</dbReference>
<proteinExistence type="predicted"/>
<evidence type="ECO:0008006" key="4">
    <source>
        <dbReference type="Google" id="ProtNLM"/>
    </source>
</evidence>
<feature type="transmembrane region" description="Helical" evidence="1">
    <location>
        <begin position="21"/>
        <end position="39"/>
    </location>
</feature>
<gene>
    <name evidence="2" type="ORF">DI565_16980</name>
</gene>
<dbReference type="EMBL" id="QFPN01000010">
    <property type="protein sequence ID" value="PZQ11876.1"/>
    <property type="molecule type" value="Genomic_DNA"/>
</dbReference>
<feature type="transmembrane region" description="Helical" evidence="1">
    <location>
        <begin position="210"/>
        <end position="231"/>
    </location>
</feature>
<sequence length="352" mass="37261">MSAAVAGLNAAGDALRRGFRWWGQGLAMALPASVLALVLGDRRSVHLEADETDGLTARLTPTPFAAKVLAEAPLNGAPGDHGAALKIIRAAARSRPVAFTPPPDLVLTQEVTVPEAALENLRQAVSFGIPTWTPFEADMLVHHADVVGRRGEQARVRIRMVLRDALEPFLETARDAGVPIRLVAFDRSLQGCAELGEPAKRASAAKKIDLALLSSAVALACALLGTLHLQWSSELDRLDADIRAEIAQQAKQRAVEQKLAEMGERRRTVLTKRAAEPRLAEIVAAVANALPETAEVSEFTWAAAQGRIVASKAAAPEIKAAFDGAGMAIVSGPTTVGGDRVAFEFALRKPAP</sequence>
<accession>A0A2W5K462</accession>
<evidence type="ECO:0000313" key="2">
    <source>
        <dbReference type="EMBL" id="PZQ11876.1"/>
    </source>
</evidence>
<name>A0A2W5K462_ANCNO</name>